<gene>
    <name evidence="1" type="ORF">LZC94_28915</name>
</gene>
<reference evidence="1 2" key="1">
    <citation type="submission" date="2021-12" db="EMBL/GenBank/DDBJ databases">
        <title>Discovery of the Pendulisporaceae a myxobacterial family with distinct sporulation behavior and unique specialized metabolism.</title>
        <authorList>
            <person name="Garcia R."/>
            <person name="Popoff A."/>
            <person name="Bader C.D."/>
            <person name="Loehr J."/>
            <person name="Walesch S."/>
            <person name="Walt C."/>
            <person name="Boldt J."/>
            <person name="Bunk B."/>
            <person name="Haeckl F.J.F.P.J."/>
            <person name="Gunesch A.P."/>
            <person name="Birkelbach J."/>
            <person name="Nuebel U."/>
            <person name="Pietschmann T."/>
            <person name="Bach T."/>
            <person name="Mueller R."/>
        </authorList>
    </citation>
    <scope>NUCLEOTIDE SEQUENCE [LARGE SCALE GENOMIC DNA]</scope>
    <source>
        <strain evidence="1 2">MSr11954</strain>
    </source>
</reference>
<proteinExistence type="predicted"/>
<evidence type="ECO:0000313" key="2">
    <source>
        <dbReference type="Proteomes" id="UP001370348"/>
    </source>
</evidence>
<organism evidence="1 2">
    <name type="scientific">Pendulispora albinea</name>
    <dbReference type="NCBI Taxonomy" id="2741071"/>
    <lineage>
        <taxon>Bacteria</taxon>
        <taxon>Pseudomonadati</taxon>
        <taxon>Myxococcota</taxon>
        <taxon>Myxococcia</taxon>
        <taxon>Myxococcales</taxon>
        <taxon>Sorangiineae</taxon>
        <taxon>Pendulisporaceae</taxon>
        <taxon>Pendulispora</taxon>
    </lineage>
</organism>
<name>A0ABZ2LQ22_9BACT</name>
<dbReference type="Proteomes" id="UP001370348">
    <property type="component" value="Chromosome"/>
</dbReference>
<evidence type="ECO:0000313" key="1">
    <source>
        <dbReference type="EMBL" id="WXB11866.1"/>
    </source>
</evidence>
<dbReference type="EMBL" id="CP089984">
    <property type="protein sequence ID" value="WXB11866.1"/>
    <property type="molecule type" value="Genomic_DNA"/>
</dbReference>
<protein>
    <submittedName>
        <fullName evidence="1">Uncharacterized protein</fullName>
    </submittedName>
</protein>
<sequence length="102" mass="11301">MNYLYIRCNGGHYYRSLVNCPFDGWSDDGLERAIAAFDELIVSANEVTIEGLRAKGVSAPILARLLIIEFGNPASAFEALVPERYLHKGSEVLAHEVGLELY</sequence>
<accession>A0ABZ2LQ22</accession>
<dbReference type="RefSeq" id="WP_394821481.1">
    <property type="nucleotide sequence ID" value="NZ_CP089984.1"/>
</dbReference>
<keyword evidence="2" id="KW-1185">Reference proteome</keyword>